<evidence type="ECO:0000313" key="3">
    <source>
        <dbReference type="Proteomes" id="UP000621856"/>
    </source>
</evidence>
<reference evidence="1" key="1">
    <citation type="journal article" date="2014" name="Int. J. Syst. Evol. Microbiol.">
        <title>Complete genome sequence of Corynebacterium casei LMG S-19264T (=DSM 44701T), isolated from a smear-ripened cheese.</title>
        <authorList>
            <consortium name="US DOE Joint Genome Institute (JGI-PGF)"/>
            <person name="Walter F."/>
            <person name="Albersmeier A."/>
            <person name="Kalinowski J."/>
            <person name="Ruckert C."/>
        </authorList>
    </citation>
    <scope>NUCLEOTIDE SEQUENCE</scope>
    <source>
        <strain evidence="1">CGMCC 1.14984</strain>
    </source>
</reference>
<comment type="caution">
    <text evidence="1">The sequence shown here is derived from an EMBL/GenBank/DDBJ whole genome shotgun (WGS) entry which is preliminary data.</text>
</comment>
<dbReference type="EMBL" id="VCJR02000001">
    <property type="protein sequence ID" value="NHK26289.1"/>
    <property type="molecule type" value="Genomic_DNA"/>
</dbReference>
<dbReference type="Proteomes" id="UP000621856">
    <property type="component" value="Unassembled WGS sequence"/>
</dbReference>
<organism evidence="1 3">
    <name type="scientific">Aquisalinus luteolus</name>
    <dbReference type="NCBI Taxonomy" id="1566827"/>
    <lineage>
        <taxon>Bacteria</taxon>
        <taxon>Pseudomonadati</taxon>
        <taxon>Pseudomonadota</taxon>
        <taxon>Alphaproteobacteria</taxon>
        <taxon>Parvularculales</taxon>
        <taxon>Parvularculaceae</taxon>
        <taxon>Aquisalinus</taxon>
    </lineage>
</organism>
<dbReference type="AlphaFoldDB" id="A0A8J3A4H7"/>
<dbReference type="InterPro" id="IPR027417">
    <property type="entry name" value="P-loop_NTPase"/>
</dbReference>
<name>A0A8J3A4H7_9PROT</name>
<keyword evidence="4" id="KW-1185">Reference proteome</keyword>
<evidence type="ECO:0000313" key="2">
    <source>
        <dbReference type="EMBL" id="NHK26289.1"/>
    </source>
</evidence>
<accession>A0A8J3A4H7</accession>
<dbReference type="Proteomes" id="UP000818603">
    <property type="component" value="Unassembled WGS sequence"/>
</dbReference>
<reference evidence="1" key="3">
    <citation type="submission" date="2020-09" db="EMBL/GenBank/DDBJ databases">
        <authorList>
            <person name="Sun Q."/>
            <person name="Zhou Y."/>
        </authorList>
    </citation>
    <scope>NUCLEOTIDE SEQUENCE</scope>
    <source>
        <strain evidence="1">CGMCC 1.14984</strain>
    </source>
</reference>
<dbReference type="SUPFAM" id="SSF52540">
    <property type="entry name" value="P-loop containing nucleoside triphosphate hydrolases"/>
    <property type="match status" value="1"/>
</dbReference>
<evidence type="ECO:0000313" key="1">
    <source>
        <dbReference type="EMBL" id="GGH91878.1"/>
    </source>
</evidence>
<evidence type="ECO:0000313" key="4">
    <source>
        <dbReference type="Proteomes" id="UP000818603"/>
    </source>
</evidence>
<dbReference type="RefSeq" id="WP_155135567.1">
    <property type="nucleotide sequence ID" value="NZ_BMGZ01000001.1"/>
</dbReference>
<dbReference type="EMBL" id="BMGZ01000001">
    <property type="protein sequence ID" value="GGH91878.1"/>
    <property type="molecule type" value="Genomic_DNA"/>
</dbReference>
<reference evidence="2 4" key="2">
    <citation type="submission" date="2020-02" db="EMBL/GenBank/DDBJ databases">
        <title>Genome sequence of Parvularcula flava strain NH6-79.</title>
        <authorList>
            <person name="Abdul Karim M.H."/>
            <person name="Lam M.Q."/>
            <person name="Chen S.J."/>
            <person name="Yahya A."/>
            <person name="Shahir S."/>
            <person name="Shamsir M.S."/>
            <person name="Chong C.S."/>
        </authorList>
    </citation>
    <scope>NUCLEOTIDE SEQUENCE [LARGE SCALE GENOMIC DNA]</scope>
    <source>
        <strain evidence="2 4">NH6-79</strain>
    </source>
</reference>
<sequence length="1276" mass="145204">MSNTIFDVTPDEIASLNDEQLRELIAKLCQSECTQNDLPYSAISWGGHQNSGDGGIDVRASFALADFKGDFIPRSETGFQAKAQDMPASAIQAEMSPNGELLESIIDIGKRRGSYVIVSSKGSVSDKPLKNRLKAMEDCLAILPPEERPHVDFYDRRRLTDWVNRYPPVASWVRVLGGRSISGWRSYDDWSSKPGEIDDEYVLDDSTRLHGPDIDKDKGLSSEEGINVLREILTRKGAAVRLVGLSGVGKTRLVQALFDERIGKGALPQHLALYTDITHGPEPVPLELIARIIVLKQSAVLIVDNCTPKLHQELVQKLRQANSNLSLITIEYDITDDEPEGTSVFKLEPSSDETLNKIVLEKYPHIGHPNADSIVKFSSGNARVALALAATLRSGEDIGSLKDSELFERLFSQRKGNNNELLRASSLLSLVYSFDIDPSQKDESEIALLGDLGGLGEPVMSEAVAELSRRQLVQSRSHWRAVLPHAIANRLAKRALENYGGLKIERYFREESSERLLKSFSRRLSYLHDNCEAQQIAQFWLGENGFLESVGDFNDLGLTMFRSIAPIHTKATLDAIARSFVAKDGFDNCGEKNRSLVTETLRHLAYEPLLFDESVRILIDLCKDTDFEDHNNSILNNLRELFWMYLSGTEAKTDQRIGIVRSLLLSKDSQEREIGLLLLRSMLKTSMFSSFLGFEFGARARRYGWEPVGSEIRDWLDQSLQLVVELANKSPSLRDDLKKLFSRKFRWLWTSTDMRDELEKYLFALKGDEFWPEIWLATISIIRLDKKEEQDTEFHNRLEALSEELKPISLEDRIRTYTASSRHGLLDMVEILAVDDDYSAAHKLAEEQSYELGKEAMAEPETLRRLLPEIITSDVYHIWYFGKGVGEVVDLGEAANLWEEALSAIVASSKQKQYAFLRGYIQAVANRDRNLTSRFLDDLLENPERGDMFVDFQIRHLGRPNDDDRVRQSFEREHIPLWTYANFQFAMRRTETSDRLLYDVIQFLIGKGDDGIAIAKDIMNMRAHFIADDSLSSTQIERDLCRLILLKTNYESKSRKHDYELMKIASVAFEDQDTEELAERLCEKIASSLYSYRAYCNGYGNLVRLISEYHPLVVLDRLIGNPSKDDVRSLSYYEDLRDSDKNIVGKIPLDTILDWAVSGSMDRFRALAKVIHFREGGEEGASYNWTELAMELINAAPDKIGMAEQLAMRFRPMSWSGSRADIMARYTPLLEMLSDHEEVALAQWAAERLKDYQIEIANERKWEAERDRGRDERFED</sequence>
<proteinExistence type="predicted"/>
<gene>
    <name evidence="2" type="ORF">FF098_000035</name>
    <name evidence="1" type="ORF">GCM10011355_00060</name>
</gene>
<protein>
    <submittedName>
        <fullName evidence="1">Uncharacterized protein</fullName>
    </submittedName>
</protein>